<evidence type="ECO:0000256" key="1">
    <source>
        <dbReference type="SAM" id="MobiDB-lite"/>
    </source>
</evidence>
<feature type="compositionally biased region" description="Low complexity" evidence="1">
    <location>
        <begin position="26"/>
        <end position="49"/>
    </location>
</feature>
<evidence type="ECO:0000313" key="3">
    <source>
        <dbReference type="Proteomes" id="UP001189429"/>
    </source>
</evidence>
<dbReference type="Proteomes" id="UP001189429">
    <property type="component" value="Unassembled WGS sequence"/>
</dbReference>
<organism evidence="2 3">
    <name type="scientific">Prorocentrum cordatum</name>
    <dbReference type="NCBI Taxonomy" id="2364126"/>
    <lineage>
        <taxon>Eukaryota</taxon>
        <taxon>Sar</taxon>
        <taxon>Alveolata</taxon>
        <taxon>Dinophyceae</taxon>
        <taxon>Prorocentrales</taxon>
        <taxon>Prorocentraceae</taxon>
        <taxon>Prorocentrum</taxon>
    </lineage>
</organism>
<dbReference type="EMBL" id="CAUYUJ010014614">
    <property type="protein sequence ID" value="CAK0843850.1"/>
    <property type="molecule type" value="Genomic_DNA"/>
</dbReference>
<sequence>MTDAISSAPPVPETPGTPVSWVQLQSPAPRAAAPSGPIMLSTPPSATSPGTPPPPIALSAVPAEAAGQVIPGGARVAPQAMTPATRVARGGRFKVLSRGRDGGRPLNWAALLPQLALSGGGCYLFFCTGVIQALTAAVEGRPALEVSLFCALALVPATAARLRIVSRI</sequence>
<reference evidence="2" key="1">
    <citation type="submission" date="2023-10" db="EMBL/GenBank/DDBJ databases">
        <authorList>
            <person name="Chen Y."/>
            <person name="Shah S."/>
            <person name="Dougan E. K."/>
            <person name="Thang M."/>
            <person name="Chan C."/>
        </authorList>
    </citation>
    <scope>NUCLEOTIDE SEQUENCE [LARGE SCALE GENOMIC DNA]</scope>
</reference>
<accession>A0ABN9TDM9</accession>
<gene>
    <name evidence="2" type="ORF">PCOR1329_LOCUS38071</name>
</gene>
<keyword evidence="3" id="KW-1185">Reference proteome</keyword>
<name>A0ABN9TDM9_9DINO</name>
<comment type="caution">
    <text evidence="2">The sequence shown here is derived from an EMBL/GenBank/DDBJ whole genome shotgun (WGS) entry which is preliminary data.</text>
</comment>
<feature type="region of interest" description="Disordered" evidence="1">
    <location>
        <begin position="1"/>
        <end position="56"/>
    </location>
</feature>
<feature type="non-terminal residue" evidence="2">
    <location>
        <position position="168"/>
    </location>
</feature>
<evidence type="ECO:0000313" key="2">
    <source>
        <dbReference type="EMBL" id="CAK0843850.1"/>
    </source>
</evidence>
<proteinExistence type="predicted"/>
<protein>
    <submittedName>
        <fullName evidence="2">Uncharacterized protein</fullName>
    </submittedName>
</protein>